<dbReference type="PANTHER" id="PTHR33070:SF109">
    <property type="entry name" value="DOMAIN PROTEIN, PUTATIVE (DUF241)-RELATED"/>
    <property type="match status" value="1"/>
</dbReference>
<dbReference type="Proteomes" id="UP000596660">
    <property type="component" value="Unplaced"/>
</dbReference>
<dbReference type="AlphaFoldDB" id="A0A803MAQ8"/>
<organism evidence="1 2">
    <name type="scientific">Chenopodium quinoa</name>
    <name type="common">Quinoa</name>
    <dbReference type="NCBI Taxonomy" id="63459"/>
    <lineage>
        <taxon>Eukaryota</taxon>
        <taxon>Viridiplantae</taxon>
        <taxon>Streptophyta</taxon>
        <taxon>Embryophyta</taxon>
        <taxon>Tracheophyta</taxon>
        <taxon>Spermatophyta</taxon>
        <taxon>Magnoliopsida</taxon>
        <taxon>eudicotyledons</taxon>
        <taxon>Gunneridae</taxon>
        <taxon>Pentapetalae</taxon>
        <taxon>Caryophyllales</taxon>
        <taxon>Chenopodiaceae</taxon>
        <taxon>Chenopodioideae</taxon>
        <taxon>Atripliceae</taxon>
        <taxon>Chenopodium</taxon>
    </lineage>
</organism>
<sequence length="286" mass="31571">MVSFSMELNKSHQITSLSIPSKINPINQKIENELNRLSNREEASLSASESISIGVSGLVELYGCINQALSLPMTQQALLLRQHDKHVGELLKGCSSLLNVCSSIKKIVLQQGVVTKKLENSLTQRESLKIGSDVATYTCLRKEVIRKARDILPSLNLLNSEVLGEEDCQLSTVIKSLRCVSIINLSVFQSLLVFLSIPVSKPKRSLVSKIMNKRRGKCDSGNEINDVDMVLHELVSEKSVNDEKLCFSVKKLKALADVMEGIECGLENICKQLSETKVSLINIASF</sequence>
<accession>A0A803MAQ8</accession>
<evidence type="ECO:0000313" key="1">
    <source>
        <dbReference type="EnsemblPlants" id="AUR62026175-RA:cds"/>
    </source>
</evidence>
<dbReference type="Pfam" id="PF03087">
    <property type="entry name" value="BPS1"/>
    <property type="match status" value="1"/>
</dbReference>
<dbReference type="OMA" id="LYECINQ"/>
<protein>
    <submittedName>
        <fullName evidence="1">Uncharacterized protein</fullName>
    </submittedName>
</protein>
<dbReference type="GO" id="GO:0048364">
    <property type="term" value="P:root development"/>
    <property type="evidence" value="ECO:0007669"/>
    <property type="project" value="InterPro"/>
</dbReference>
<dbReference type="EnsemblPlants" id="AUR62026175-RA">
    <property type="protein sequence ID" value="AUR62026175-RA:cds"/>
    <property type="gene ID" value="AUR62026175"/>
</dbReference>
<keyword evidence="2" id="KW-1185">Reference proteome</keyword>
<gene>
    <name evidence="1" type="primary">LOC110721245</name>
</gene>
<evidence type="ECO:0000313" key="2">
    <source>
        <dbReference type="Proteomes" id="UP000596660"/>
    </source>
</evidence>
<reference evidence="1" key="1">
    <citation type="journal article" date="2017" name="Nature">
        <title>The genome of Chenopodium quinoa.</title>
        <authorList>
            <person name="Jarvis D.E."/>
            <person name="Ho Y.S."/>
            <person name="Lightfoot D.J."/>
            <person name="Schmoeckel S.M."/>
            <person name="Li B."/>
            <person name="Borm T.J.A."/>
            <person name="Ohyanagi H."/>
            <person name="Mineta K."/>
            <person name="Michell C.T."/>
            <person name="Saber N."/>
            <person name="Kharbatia N.M."/>
            <person name="Rupper R.R."/>
            <person name="Sharp A.R."/>
            <person name="Dally N."/>
            <person name="Boughton B.A."/>
            <person name="Woo Y.H."/>
            <person name="Gao G."/>
            <person name="Schijlen E.G.W.M."/>
            <person name="Guo X."/>
            <person name="Momin A.A."/>
            <person name="Negrao S."/>
            <person name="Al-Babili S."/>
            <person name="Gehring C."/>
            <person name="Roessner U."/>
            <person name="Jung C."/>
            <person name="Murphy K."/>
            <person name="Arold S.T."/>
            <person name="Gojobori T."/>
            <person name="van der Linden C.G."/>
            <person name="van Loo E.N."/>
            <person name="Jellen E.N."/>
            <person name="Maughan P.J."/>
            <person name="Tester M."/>
        </authorList>
    </citation>
    <scope>NUCLEOTIDE SEQUENCE [LARGE SCALE GENOMIC DNA]</scope>
    <source>
        <strain evidence="1">cv. PI 614886</strain>
    </source>
</reference>
<dbReference type="Gramene" id="AUR62026175-RA">
    <property type="protein sequence ID" value="AUR62026175-RA:cds"/>
    <property type="gene ID" value="AUR62026175"/>
</dbReference>
<dbReference type="GO" id="GO:0048367">
    <property type="term" value="P:shoot system development"/>
    <property type="evidence" value="ECO:0007669"/>
    <property type="project" value="InterPro"/>
</dbReference>
<name>A0A803MAQ8_CHEQI</name>
<proteinExistence type="predicted"/>
<dbReference type="PANTHER" id="PTHR33070">
    <property type="entry name" value="OS06G0725500 PROTEIN"/>
    <property type="match status" value="1"/>
</dbReference>
<reference evidence="1" key="2">
    <citation type="submission" date="2021-03" db="UniProtKB">
        <authorList>
            <consortium name="EnsemblPlants"/>
        </authorList>
    </citation>
    <scope>IDENTIFICATION</scope>
</reference>
<dbReference type="InterPro" id="IPR004320">
    <property type="entry name" value="BPS1_pln"/>
</dbReference>